<feature type="domain" description="PIN" evidence="1">
    <location>
        <begin position="3"/>
        <end position="116"/>
    </location>
</feature>
<dbReference type="Gene3D" id="3.40.50.1010">
    <property type="entry name" value="5'-nuclease"/>
    <property type="match status" value="1"/>
</dbReference>
<dbReference type="PANTHER" id="PTHR36173:SF2">
    <property type="entry name" value="RIBONUCLEASE VAPC16"/>
    <property type="match status" value="1"/>
</dbReference>
<evidence type="ECO:0000259" key="1">
    <source>
        <dbReference type="Pfam" id="PF01850"/>
    </source>
</evidence>
<dbReference type="AlphaFoldDB" id="A0A317MQI9"/>
<reference evidence="2 3" key="1">
    <citation type="submission" date="2018-05" db="EMBL/GenBank/DDBJ databases">
        <title>Genomic Encyclopedia of Type Strains, Phase IV (KMG-IV): sequencing the most valuable type-strain genomes for metagenomic binning, comparative biology and taxonomic classification.</title>
        <authorList>
            <person name="Goeker M."/>
        </authorList>
    </citation>
    <scope>NUCLEOTIDE SEQUENCE [LARGE SCALE GENOMIC DNA]</scope>
    <source>
        <strain evidence="2 3">DSM 23606</strain>
    </source>
</reference>
<gene>
    <name evidence="2" type="ORF">C7443_12014</name>
</gene>
<dbReference type="RefSeq" id="WP_110020683.1">
    <property type="nucleotide sequence ID" value="NZ_QGTJ01000020.1"/>
</dbReference>
<dbReference type="OrthoDB" id="9798990at2"/>
<evidence type="ECO:0000313" key="3">
    <source>
        <dbReference type="Proteomes" id="UP000246569"/>
    </source>
</evidence>
<dbReference type="EMBL" id="QGTJ01000020">
    <property type="protein sequence ID" value="PWV58323.1"/>
    <property type="molecule type" value="Genomic_DNA"/>
</dbReference>
<dbReference type="InterPro" id="IPR002716">
    <property type="entry name" value="PIN_dom"/>
</dbReference>
<accession>A0A317MQI9</accession>
<dbReference type="Proteomes" id="UP000246569">
    <property type="component" value="Unassembled WGS sequence"/>
</dbReference>
<protein>
    <submittedName>
        <fullName evidence="2">PIN domain nuclease of toxin-antitoxin system</fullName>
    </submittedName>
</protein>
<dbReference type="CDD" id="cd09872">
    <property type="entry name" value="PIN_Sll0205-like"/>
    <property type="match status" value="1"/>
</dbReference>
<keyword evidence="3" id="KW-1185">Reference proteome</keyword>
<comment type="caution">
    <text evidence="2">The sequence shown here is derived from an EMBL/GenBank/DDBJ whole genome shotgun (WGS) entry which is preliminary data.</text>
</comment>
<evidence type="ECO:0000313" key="2">
    <source>
        <dbReference type="EMBL" id="PWV58323.1"/>
    </source>
</evidence>
<name>A0A317MQI9_9GAMM</name>
<dbReference type="SUPFAM" id="SSF88723">
    <property type="entry name" value="PIN domain-like"/>
    <property type="match status" value="1"/>
</dbReference>
<proteinExistence type="predicted"/>
<sequence>MKVLLDTHILLWALAMPERLSPSARDTIERASALYVSAASIWEISIKAGLGKLDADLDEILAHLHRAGLQALDITWTHARAVQQLPMYHRDPFDRLLIAQAVSEPLHLLTADTALKPYSPLVLCFD</sequence>
<dbReference type="Pfam" id="PF01850">
    <property type="entry name" value="PIN"/>
    <property type="match status" value="1"/>
</dbReference>
<organism evidence="2 3">
    <name type="scientific">Plasticicumulans acidivorans</name>
    <dbReference type="NCBI Taxonomy" id="886464"/>
    <lineage>
        <taxon>Bacteria</taxon>
        <taxon>Pseudomonadati</taxon>
        <taxon>Pseudomonadota</taxon>
        <taxon>Gammaproteobacteria</taxon>
        <taxon>Candidatus Competibacteraceae</taxon>
        <taxon>Plasticicumulans</taxon>
    </lineage>
</organism>
<dbReference type="InterPro" id="IPR041705">
    <property type="entry name" value="PIN_Sll0205"/>
</dbReference>
<dbReference type="PANTHER" id="PTHR36173">
    <property type="entry name" value="RIBONUCLEASE VAPC16-RELATED"/>
    <property type="match status" value="1"/>
</dbReference>
<dbReference type="InterPro" id="IPR052919">
    <property type="entry name" value="TA_system_RNase"/>
</dbReference>
<dbReference type="InterPro" id="IPR029060">
    <property type="entry name" value="PIN-like_dom_sf"/>
</dbReference>